<proteinExistence type="inferred from homology"/>
<sequence>MGMKFTMDRWHWTINVVSLYLCLLYTVVVALTDTNSEQVLLRNSKSVKFKESLHPMFTQNSFQAAHRHTSTHGRQKIHKPTIMAHTGADVDRKELDVNSEQVLQYHDSLSLFLYNQKHNRHQIHFKHKNSYGPLMKTQLRQHFEAIGDRTRPSSKDIQSNADSRYFSKKDKISHFHGDTELERPKKSISPANSKWHEIKLVHTENISSSISQPANEFEDESSLVKRHSSSGQGFKLQLWKSRHLVNEAVRESNVVGRTTSDHNLAGQPGQGYYIEVSIGSPPQQLNVLVDTGSSNFAVAAAPHPDISKYFDKLSSSTYQENGTEVYVPYTQGHWRGPLGNDIIKFPSMPNITARANLALITNSNKFFINDSNWQGILGLAYADIARPDASVQPFFDSLILQNTASIQNLFSLQLCSTIESKDTEEKGMGGTLIIGGVDDGLYRGEFYWAPMHREWYYEVVITDVMVNNASLGMACVEYNTDKTIVDSGTTNLRLPTKVYHQLVKVISKQLKPIDPLPPPDFWTGQKMLCWSDDQVPWSSFPVISLALANSQDSSIVLTISPQMYLRAVDNLPGDGCYKFSVAPSNTGSVLGAVVLEGYYIVFDRGNKSVGFAETTCNPRTKEIPPSKVHGPVSTANTQQCQYVKPEAGTPPMVIVAYVMAGISGICILPLLILILQWKIQQCRKQKQTVTDIQSLMAAED</sequence>
<feature type="active site" evidence="11">
    <location>
        <position position="290"/>
    </location>
</feature>
<protein>
    <submittedName>
        <fullName evidence="16 17">Beta-secretase 1</fullName>
    </submittedName>
</protein>
<evidence type="ECO:0000313" key="15">
    <source>
        <dbReference type="Proteomes" id="UP000085678"/>
    </source>
</evidence>
<dbReference type="AlphaFoldDB" id="A0A1S3K1R2"/>
<evidence type="ECO:0000256" key="2">
    <source>
        <dbReference type="ARBA" id="ARBA00007447"/>
    </source>
</evidence>
<dbReference type="GO" id="GO:0006509">
    <property type="term" value="P:membrane protein ectodomain proteolysis"/>
    <property type="evidence" value="ECO:0007669"/>
    <property type="project" value="TreeGrafter"/>
</dbReference>
<keyword evidence="3 12" id="KW-0645">Protease</keyword>
<dbReference type="GO" id="GO:0005802">
    <property type="term" value="C:trans-Golgi network"/>
    <property type="evidence" value="ECO:0007669"/>
    <property type="project" value="TreeGrafter"/>
</dbReference>
<keyword evidence="9 13" id="KW-0472">Membrane</keyword>
<dbReference type="RefSeq" id="XP_013416211.1">
    <property type="nucleotide sequence ID" value="XM_013560757.2"/>
</dbReference>
<feature type="transmembrane region" description="Helical" evidence="13">
    <location>
        <begin position="654"/>
        <end position="675"/>
    </location>
</feature>
<dbReference type="FunFam" id="2.40.70.10:FF:000007">
    <property type="entry name" value="Beta-secretase 1"/>
    <property type="match status" value="1"/>
</dbReference>
<dbReference type="GO" id="GO:0004190">
    <property type="term" value="F:aspartic-type endopeptidase activity"/>
    <property type="evidence" value="ECO:0007669"/>
    <property type="project" value="UniProtKB-KW"/>
</dbReference>
<dbReference type="SUPFAM" id="SSF50630">
    <property type="entry name" value="Acid proteases"/>
    <property type="match status" value="1"/>
</dbReference>
<dbReference type="Proteomes" id="UP000085678">
    <property type="component" value="Unplaced"/>
</dbReference>
<dbReference type="GO" id="GO:0005768">
    <property type="term" value="C:endosome"/>
    <property type="evidence" value="ECO:0007669"/>
    <property type="project" value="TreeGrafter"/>
</dbReference>
<dbReference type="InterPro" id="IPR001461">
    <property type="entry name" value="Aspartic_peptidase_A1"/>
</dbReference>
<comment type="subcellular location">
    <subcellularLocation>
        <location evidence="1">Membrane</location>
        <topology evidence="1">Single-pass type I membrane protein</topology>
    </subcellularLocation>
</comment>
<keyword evidence="6 12" id="KW-0064">Aspartyl protease</keyword>
<evidence type="ECO:0000256" key="6">
    <source>
        <dbReference type="ARBA" id="ARBA00022750"/>
    </source>
</evidence>
<feature type="active site" evidence="11">
    <location>
        <position position="486"/>
    </location>
</feature>
<dbReference type="PANTHER" id="PTHR47965">
    <property type="entry name" value="ASPARTYL PROTEASE-RELATED"/>
    <property type="match status" value="1"/>
</dbReference>
<dbReference type="Gene3D" id="2.40.70.10">
    <property type="entry name" value="Acid Proteases"/>
    <property type="match status" value="2"/>
</dbReference>
<feature type="domain" description="Peptidase A1" evidence="14">
    <location>
        <begin position="272"/>
        <end position="612"/>
    </location>
</feature>
<dbReference type="PRINTS" id="PR01815">
    <property type="entry name" value="BACEFAMILY"/>
</dbReference>
<dbReference type="STRING" id="7574.A0A1S3K1R2"/>
<evidence type="ECO:0000313" key="16">
    <source>
        <dbReference type="RefSeq" id="XP_013416210.1"/>
    </source>
</evidence>
<evidence type="ECO:0000256" key="1">
    <source>
        <dbReference type="ARBA" id="ARBA00004479"/>
    </source>
</evidence>
<evidence type="ECO:0000256" key="9">
    <source>
        <dbReference type="ARBA" id="ARBA00023136"/>
    </source>
</evidence>
<dbReference type="InterPro" id="IPR001969">
    <property type="entry name" value="Aspartic_peptidase_AS"/>
</dbReference>
<dbReference type="PROSITE" id="PS51767">
    <property type="entry name" value="PEPTIDASE_A1"/>
    <property type="match status" value="1"/>
</dbReference>
<dbReference type="RefSeq" id="XP_013416210.1">
    <property type="nucleotide sequence ID" value="XM_013560756.1"/>
</dbReference>
<evidence type="ECO:0000256" key="12">
    <source>
        <dbReference type="RuleBase" id="RU000454"/>
    </source>
</evidence>
<evidence type="ECO:0000313" key="17">
    <source>
        <dbReference type="RefSeq" id="XP_013416211.1"/>
    </source>
</evidence>
<dbReference type="GO" id="GO:0005886">
    <property type="term" value="C:plasma membrane"/>
    <property type="evidence" value="ECO:0007669"/>
    <property type="project" value="TreeGrafter"/>
</dbReference>
<dbReference type="PROSITE" id="PS00141">
    <property type="entry name" value="ASP_PROTEASE"/>
    <property type="match status" value="1"/>
</dbReference>
<dbReference type="InterPro" id="IPR021109">
    <property type="entry name" value="Peptidase_aspartic_dom_sf"/>
</dbReference>
<evidence type="ECO:0000256" key="5">
    <source>
        <dbReference type="ARBA" id="ARBA00022729"/>
    </source>
</evidence>
<evidence type="ECO:0000256" key="7">
    <source>
        <dbReference type="ARBA" id="ARBA00022801"/>
    </source>
</evidence>
<organism evidence="15 17">
    <name type="scientific">Lingula anatina</name>
    <name type="common">Brachiopod</name>
    <name type="synonym">Lingula unguis</name>
    <dbReference type="NCBI Taxonomy" id="7574"/>
    <lineage>
        <taxon>Eukaryota</taxon>
        <taxon>Metazoa</taxon>
        <taxon>Spiralia</taxon>
        <taxon>Lophotrochozoa</taxon>
        <taxon>Brachiopoda</taxon>
        <taxon>Linguliformea</taxon>
        <taxon>Lingulata</taxon>
        <taxon>Lingulida</taxon>
        <taxon>Linguloidea</taxon>
        <taxon>Lingulidae</taxon>
        <taxon>Lingula</taxon>
    </lineage>
</organism>
<keyword evidence="8 13" id="KW-1133">Transmembrane helix</keyword>
<accession>A0A1S3K1R2</accession>
<evidence type="ECO:0000256" key="8">
    <source>
        <dbReference type="ARBA" id="ARBA00022989"/>
    </source>
</evidence>
<reference evidence="16 17" key="1">
    <citation type="submission" date="2025-04" db="UniProtKB">
        <authorList>
            <consortium name="RefSeq"/>
        </authorList>
    </citation>
    <scope>IDENTIFICATION</scope>
    <source>
        <tissue evidence="16 17">Gonads</tissue>
    </source>
</reference>
<dbReference type="KEGG" id="lak:106177850"/>
<evidence type="ECO:0000256" key="13">
    <source>
        <dbReference type="SAM" id="Phobius"/>
    </source>
</evidence>
<dbReference type="PANTHER" id="PTHR47965:SF12">
    <property type="entry name" value="ASPARTIC PROTEINASE 3-RELATED"/>
    <property type="match status" value="1"/>
</dbReference>
<comment type="similarity">
    <text evidence="2 12">Belongs to the peptidase A1 family.</text>
</comment>
<keyword evidence="7 12" id="KW-0378">Hydrolase</keyword>
<dbReference type="OrthoDB" id="2747330at2759"/>
<evidence type="ECO:0000256" key="10">
    <source>
        <dbReference type="ARBA" id="ARBA00023145"/>
    </source>
</evidence>
<evidence type="ECO:0000259" key="14">
    <source>
        <dbReference type="PROSITE" id="PS51767"/>
    </source>
</evidence>
<dbReference type="InterPro" id="IPR009120">
    <property type="entry name" value="BACE1"/>
</dbReference>
<dbReference type="InterPro" id="IPR033121">
    <property type="entry name" value="PEPTIDASE_A1"/>
</dbReference>
<evidence type="ECO:0000256" key="11">
    <source>
        <dbReference type="PIRSR" id="PIRSR601461-1"/>
    </source>
</evidence>
<keyword evidence="5" id="KW-0732">Signal</keyword>
<dbReference type="InterPro" id="IPR009119">
    <property type="entry name" value="BACE"/>
</dbReference>
<dbReference type="GO" id="GO:0050435">
    <property type="term" value="P:amyloid-beta metabolic process"/>
    <property type="evidence" value="ECO:0007669"/>
    <property type="project" value="TreeGrafter"/>
</dbReference>
<gene>
    <name evidence="16 17" type="primary">LOC106177850</name>
</gene>
<evidence type="ECO:0000256" key="4">
    <source>
        <dbReference type="ARBA" id="ARBA00022692"/>
    </source>
</evidence>
<feature type="transmembrane region" description="Helical" evidence="13">
    <location>
        <begin position="12"/>
        <end position="32"/>
    </location>
</feature>
<dbReference type="Pfam" id="PF00026">
    <property type="entry name" value="Asp"/>
    <property type="match status" value="1"/>
</dbReference>
<keyword evidence="4 13" id="KW-0812">Transmembrane</keyword>
<keyword evidence="15" id="KW-1185">Reference proteome</keyword>
<keyword evidence="10" id="KW-0865">Zymogen</keyword>
<evidence type="ECO:0000256" key="3">
    <source>
        <dbReference type="ARBA" id="ARBA00022670"/>
    </source>
</evidence>
<dbReference type="GeneID" id="106177850"/>
<dbReference type="PRINTS" id="PR01816">
    <property type="entry name" value="BACE1"/>
</dbReference>
<dbReference type="PRINTS" id="PR00792">
    <property type="entry name" value="PEPSIN"/>
</dbReference>
<name>A0A1S3K1R2_LINAN</name>